<name>A0A8C5N591_GOUWI</name>
<dbReference type="GO" id="GO:0003677">
    <property type="term" value="F:DNA binding"/>
    <property type="evidence" value="ECO:0007669"/>
    <property type="project" value="UniProtKB-UniRule"/>
</dbReference>
<organism evidence="8 9">
    <name type="scientific">Gouania willdenowi</name>
    <name type="common">Blunt-snouted clingfish</name>
    <name type="synonym">Lepadogaster willdenowi</name>
    <dbReference type="NCBI Taxonomy" id="441366"/>
    <lineage>
        <taxon>Eukaryota</taxon>
        <taxon>Metazoa</taxon>
        <taxon>Chordata</taxon>
        <taxon>Craniata</taxon>
        <taxon>Vertebrata</taxon>
        <taxon>Euteleostomi</taxon>
        <taxon>Actinopterygii</taxon>
        <taxon>Neopterygii</taxon>
        <taxon>Teleostei</taxon>
        <taxon>Neoteleostei</taxon>
        <taxon>Acanthomorphata</taxon>
        <taxon>Ovalentaria</taxon>
        <taxon>Blenniimorphae</taxon>
        <taxon>Blenniiformes</taxon>
        <taxon>Gobiesocoidei</taxon>
        <taxon>Gobiesocidae</taxon>
        <taxon>Gobiesocinae</taxon>
        <taxon>Gouania</taxon>
    </lineage>
</organism>
<feature type="domain" description="THAP-type" evidence="7">
    <location>
        <begin position="1"/>
        <end position="82"/>
    </location>
</feature>
<evidence type="ECO:0000256" key="4">
    <source>
        <dbReference type="ARBA" id="ARBA00023125"/>
    </source>
</evidence>
<evidence type="ECO:0000256" key="5">
    <source>
        <dbReference type="PROSITE-ProRule" id="PRU00309"/>
    </source>
</evidence>
<dbReference type="Pfam" id="PF05485">
    <property type="entry name" value="THAP"/>
    <property type="match status" value="1"/>
</dbReference>
<reference evidence="8" key="3">
    <citation type="submission" date="2025-09" db="UniProtKB">
        <authorList>
            <consortium name="Ensembl"/>
        </authorList>
    </citation>
    <scope>IDENTIFICATION</scope>
</reference>
<dbReference type="Ensembl" id="ENSGWIT00000032941.1">
    <property type="protein sequence ID" value="ENSGWIP00000030205.1"/>
    <property type="gene ID" value="ENSGWIG00000015743.1"/>
</dbReference>
<keyword evidence="9" id="KW-1185">Reference proteome</keyword>
<keyword evidence="4 5" id="KW-0238">DNA-binding</keyword>
<dbReference type="AlphaFoldDB" id="A0A8C5N591"/>
<dbReference type="SUPFAM" id="SSF57716">
    <property type="entry name" value="Glucocorticoid receptor-like (DNA-binding domain)"/>
    <property type="match status" value="1"/>
</dbReference>
<dbReference type="InterPro" id="IPR006612">
    <property type="entry name" value="THAP_Znf"/>
</dbReference>
<evidence type="ECO:0000313" key="9">
    <source>
        <dbReference type="Proteomes" id="UP000694680"/>
    </source>
</evidence>
<evidence type="ECO:0000313" key="8">
    <source>
        <dbReference type="Ensembl" id="ENSGWIP00000030205.1"/>
    </source>
</evidence>
<keyword evidence="1" id="KW-0479">Metal-binding</keyword>
<dbReference type="PANTHER" id="PTHR46927">
    <property type="entry name" value="AGAP005574-PA"/>
    <property type="match status" value="1"/>
</dbReference>
<evidence type="ECO:0000259" key="7">
    <source>
        <dbReference type="PROSITE" id="PS50950"/>
    </source>
</evidence>
<dbReference type="Proteomes" id="UP000694680">
    <property type="component" value="Chromosome 19"/>
</dbReference>
<keyword evidence="2 5" id="KW-0863">Zinc-finger</keyword>
<dbReference type="SMART" id="SM00980">
    <property type="entry name" value="THAP"/>
    <property type="match status" value="1"/>
</dbReference>
<dbReference type="GO" id="GO:0008270">
    <property type="term" value="F:zinc ion binding"/>
    <property type="evidence" value="ECO:0007669"/>
    <property type="project" value="UniProtKB-KW"/>
</dbReference>
<evidence type="ECO:0000256" key="2">
    <source>
        <dbReference type="ARBA" id="ARBA00022771"/>
    </source>
</evidence>
<proteinExistence type="predicted"/>
<sequence>MPTCAAFGCSKRTVLFCFPKESHRRRAWINAVGRTSLPKNPRLCSAHFEACCLDDSTRLQCELLGSRKRRNQLKPDAIPTIFPYKTPRQLRHSSQSWPVKPKRRT</sequence>
<evidence type="ECO:0000256" key="3">
    <source>
        <dbReference type="ARBA" id="ARBA00022833"/>
    </source>
</evidence>
<reference evidence="8" key="1">
    <citation type="submission" date="2020-06" db="EMBL/GenBank/DDBJ databases">
        <authorList>
            <consortium name="Wellcome Sanger Institute Data Sharing"/>
        </authorList>
    </citation>
    <scope>NUCLEOTIDE SEQUENCE [LARGE SCALE GENOMIC DNA]</scope>
</reference>
<reference evidence="8" key="2">
    <citation type="submission" date="2025-08" db="UniProtKB">
        <authorList>
            <consortium name="Ensembl"/>
        </authorList>
    </citation>
    <scope>IDENTIFICATION</scope>
</reference>
<dbReference type="PROSITE" id="PS50950">
    <property type="entry name" value="ZF_THAP"/>
    <property type="match status" value="1"/>
</dbReference>
<dbReference type="InterPro" id="IPR052224">
    <property type="entry name" value="THAP_domain_protein"/>
</dbReference>
<accession>A0A8C5N591</accession>
<dbReference type="SMART" id="SM00692">
    <property type="entry name" value="DM3"/>
    <property type="match status" value="1"/>
</dbReference>
<evidence type="ECO:0000256" key="1">
    <source>
        <dbReference type="ARBA" id="ARBA00022723"/>
    </source>
</evidence>
<keyword evidence="3" id="KW-0862">Zinc</keyword>
<dbReference type="InterPro" id="IPR038441">
    <property type="entry name" value="THAP_Znf_sf"/>
</dbReference>
<dbReference type="Gene3D" id="6.20.210.20">
    <property type="entry name" value="THAP domain"/>
    <property type="match status" value="1"/>
</dbReference>
<protein>
    <recommendedName>
        <fullName evidence="7">THAP-type domain-containing protein</fullName>
    </recommendedName>
</protein>
<feature type="region of interest" description="Disordered" evidence="6">
    <location>
        <begin position="84"/>
        <end position="105"/>
    </location>
</feature>
<dbReference type="PANTHER" id="PTHR46927:SF3">
    <property type="entry name" value="THAP-TYPE DOMAIN-CONTAINING PROTEIN"/>
    <property type="match status" value="1"/>
</dbReference>
<evidence type="ECO:0000256" key="6">
    <source>
        <dbReference type="SAM" id="MobiDB-lite"/>
    </source>
</evidence>